<keyword evidence="3" id="KW-0511">Multifunctional enzyme</keyword>
<comment type="cofactor">
    <cofactor evidence="1">
        <name>pantetheine 4'-phosphate</name>
        <dbReference type="ChEBI" id="CHEBI:47942"/>
    </cofactor>
</comment>
<evidence type="ECO:0000313" key="7">
    <source>
        <dbReference type="Proteomes" id="UP001064390"/>
    </source>
</evidence>
<gene>
    <name evidence="6" type="ORF">N6Q81_00860</name>
</gene>
<keyword evidence="7" id="KW-1185">Reference proteome</keyword>
<dbReference type="Proteomes" id="UP001064390">
    <property type="component" value="Chromosome"/>
</dbReference>
<dbReference type="RefSeq" id="WP_261698256.1">
    <property type="nucleotide sequence ID" value="NZ_CP104697.1"/>
</dbReference>
<organism evidence="6 7">
    <name type="scientific">Streptomyces vinaceusdrappus</name>
    <dbReference type="NCBI Taxonomy" id="67376"/>
    <lineage>
        <taxon>Bacteria</taxon>
        <taxon>Bacillati</taxon>
        <taxon>Actinomycetota</taxon>
        <taxon>Actinomycetes</taxon>
        <taxon>Kitasatosporales</taxon>
        <taxon>Streptomycetaceae</taxon>
        <taxon>Streptomyces</taxon>
        <taxon>Streptomyces rochei group</taxon>
    </lineage>
</organism>
<evidence type="ECO:0000313" key="6">
    <source>
        <dbReference type="EMBL" id="UXI76703.1"/>
    </source>
</evidence>
<dbReference type="PROSITE" id="PS00606">
    <property type="entry name" value="KS3_1"/>
    <property type="match status" value="1"/>
</dbReference>
<dbReference type="SUPFAM" id="SSF53901">
    <property type="entry name" value="Thiolase-like"/>
    <property type="match status" value="1"/>
</dbReference>
<keyword evidence="2" id="KW-0808">Transferase</keyword>
<dbReference type="EMBL" id="CP104697">
    <property type="protein sequence ID" value="UXI76703.1"/>
    <property type="molecule type" value="Genomic_DNA"/>
</dbReference>
<dbReference type="PANTHER" id="PTHR43775">
    <property type="entry name" value="FATTY ACID SYNTHASE"/>
    <property type="match status" value="1"/>
</dbReference>
<evidence type="ECO:0000256" key="2">
    <source>
        <dbReference type="ARBA" id="ARBA00022679"/>
    </source>
</evidence>
<feature type="domain" description="Ketosynthase family 3 (KS3)" evidence="5">
    <location>
        <begin position="34"/>
        <end position="389"/>
    </location>
</feature>
<reference evidence="6" key="1">
    <citation type="submission" date="2022-09" db="EMBL/GenBank/DDBJ databases">
        <title>Streptomyces vinaceusdrappus strain AC-40.</title>
        <authorList>
            <person name="Sedeek A.M."/>
            <person name="Salah I."/>
            <person name="Kamel H.L."/>
            <person name="Soltan M.A."/>
            <person name="Elsayed T.R."/>
        </authorList>
    </citation>
    <scope>NUCLEOTIDE SEQUENCE</scope>
    <source>
        <strain evidence="6">AC-40</strain>
    </source>
</reference>
<dbReference type="InterPro" id="IPR014031">
    <property type="entry name" value="Ketoacyl_synth_C"/>
</dbReference>
<dbReference type="InterPro" id="IPR050091">
    <property type="entry name" value="PKS_NRPS_Biosynth_Enz"/>
</dbReference>
<dbReference type="InterPro" id="IPR036299">
    <property type="entry name" value="Polyketide_synth_docking_sf"/>
</dbReference>
<sequence length="389" mass="40900">MASSEDKLRDYLKKVTADLRRTRQRLESVEARDNEPIAVIGMACRFPGGVRTPEDLWRLVADGTDAVGPLPEDRGWDLDSLYDPDPGTPGKSYVREGGFLEDAADFDADLFGIAPREALAMDPQQRLLLETAWEAVERARISPTALRNTDTGVFVGGADTNYGSLARSAEETEGHNLTGGAMSVLSGRISYTLGLEGPAVTVDTACSSSLVALHLAVRALRAGECSLALTGGVAMMPTTELFTEFSRQRGLAADGRCKPFAEAADGTAWGEGVGVLLVERLSDARRNGHPVLAVVRGSAVNQDGASSRLTAPNGPSQRRVIEAALADARLTADQVDAVEAHGTGTTLGDPIEAQALLATYGRSRPDGRPLLLGGIKSNIGHAQAAAGVA</sequence>
<dbReference type="InterPro" id="IPR020841">
    <property type="entry name" value="PKS_Beta-ketoAc_synthase_dom"/>
</dbReference>
<dbReference type="InterPro" id="IPR018201">
    <property type="entry name" value="Ketoacyl_synth_AS"/>
</dbReference>
<protein>
    <submittedName>
        <fullName evidence="6">Polyketide synthase docking domain-containing protein</fullName>
    </submittedName>
</protein>
<feature type="non-terminal residue" evidence="6">
    <location>
        <position position="389"/>
    </location>
</feature>
<dbReference type="PROSITE" id="PS52004">
    <property type="entry name" value="KS3_2"/>
    <property type="match status" value="1"/>
</dbReference>
<accession>A0ABY6BLY1</accession>
<dbReference type="InterPro" id="IPR014030">
    <property type="entry name" value="Ketoacyl_synth_N"/>
</dbReference>
<keyword evidence="4" id="KW-0012">Acyltransferase</keyword>
<dbReference type="SMART" id="SM00825">
    <property type="entry name" value="PKS_KS"/>
    <property type="match status" value="1"/>
</dbReference>
<name>A0ABY6BLY1_9ACTN</name>
<evidence type="ECO:0000259" key="5">
    <source>
        <dbReference type="PROSITE" id="PS52004"/>
    </source>
</evidence>
<dbReference type="InterPro" id="IPR016039">
    <property type="entry name" value="Thiolase-like"/>
</dbReference>
<dbReference type="CDD" id="cd00833">
    <property type="entry name" value="PKS"/>
    <property type="match status" value="1"/>
</dbReference>
<dbReference type="SUPFAM" id="SSF101173">
    <property type="entry name" value="Docking domain B of the erythromycin polyketide synthase (DEBS)"/>
    <property type="match status" value="1"/>
</dbReference>
<evidence type="ECO:0000256" key="3">
    <source>
        <dbReference type="ARBA" id="ARBA00023268"/>
    </source>
</evidence>
<evidence type="ECO:0000256" key="1">
    <source>
        <dbReference type="ARBA" id="ARBA00001957"/>
    </source>
</evidence>
<evidence type="ECO:0000256" key="4">
    <source>
        <dbReference type="ARBA" id="ARBA00023315"/>
    </source>
</evidence>
<dbReference type="Pfam" id="PF00109">
    <property type="entry name" value="ketoacyl-synt"/>
    <property type="match status" value="1"/>
</dbReference>
<dbReference type="Pfam" id="PF02801">
    <property type="entry name" value="Ketoacyl-synt_C"/>
    <property type="match status" value="1"/>
</dbReference>
<dbReference type="InterPro" id="IPR015083">
    <property type="entry name" value="NorB/c/GfsB-D-like_docking"/>
</dbReference>
<dbReference type="PANTHER" id="PTHR43775:SF51">
    <property type="entry name" value="INACTIVE PHENOLPHTHIOCEROL SYNTHESIS POLYKETIDE SYNTHASE TYPE I PKS1-RELATED"/>
    <property type="match status" value="1"/>
</dbReference>
<dbReference type="Gene3D" id="3.40.47.10">
    <property type="match status" value="1"/>
</dbReference>
<dbReference type="Pfam" id="PF08990">
    <property type="entry name" value="Docking"/>
    <property type="match status" value="1"/>
</dbReference>
<proteinExistence type="predicted"/>